<reference evidence="2" key="1">
    <citation type="submission" date="2020-09" db="EMBL/GenBank/DDBJ databases">
        <title>Genome seq and assembly of Tianweitania sp.</title>
        <authorList>
            <person name="Chhetri G."/>
        </authorList>
    </citation>
    <scope>NUCLEOTIDE SEQUENCE</scope>
    <source>
        <strain evidence="2">Rool2</strain>
    </source>
</reference>
<evidence type="ECO:0000313" key="2">
    <source>
        <dbReference type="EMBL" id="MBD0415909.1"/>
    </source>
</evidence>
<protein>
    <submittedName>
        <fullName evidence="2">Uncharacterized protein</fullName>
    </submittedName>
</protein>
<keyword evidence="1" id="KW-0472">Membrane</keyword>
<accession>A0A8J6PJ67</accession>
<sequence length="114" mass="12092">MTDWTDEHWLWLAKAGGAVAGSAVSLAYVLPQGRRDAAIRFAVGVICGVVFGSTVGVKVVTELGIAGSVGPAERVLIGSAIASLFGWWAIGFILKRLERRTHGDKRHDVHPEGA</sequence>
<keyword evidence="1" id="KW-0812">Transmembrane</keyword>
<dbReference type="AlphaFoldDB" id="A0A8J6PJ67"/>
<feature type="transmembrane region" description="Helical" evidence="1">
    <location>
        <begin position="37"/>
        <end position="55"/>
    </location>
</feature>
<keyword evidence="1" id="KW-1133">Transmembrane helix</keyword>
<evidence type="ECO:0000313" key="3">
    <source>
        <dbReference type="Proteomes" id="UP000643405"/>
    </source>
</evidence>
<name>A0A8J6PJ67_9HYPH</name>
<dbReference type="RefSeq" id="WP_188165334.1">
    <property type="nucleotide sequence ID" value="NZ_JACVVX010000004.1"/>
</dbReference>
<feature type="transmembrane region" description="Helical" evidence="1">
    <location>
        <begin position="12"/>
        <end position="30"/>
    </location>
</feature>
<gene>
    <name evidence="2" type="ORF">ICI42_14705</name>
</gene>
<comment type="caution">
    <text evidence="2">The sequence shown here is derived from an EMBL/GenBank/DDBJ whole genome shotgun (WGS) entry which is preliminary data.</text>
</comment>
<keyword evidence="3" id="KW-1185">Reference proteome</keyword>
<evidence type="ECO:0000256" key="1">
    <source>
        <dbReference type="SAM" id="Phobius"/>
    </source>
</evidence>
<organism evidence="2 3">
    <name type="scientific">Oryzicola mucosus</name>
    <dbReference type="NCBI Taxonomy" id="2767425"/>
    <lineage>
        <taxon>Bacteria</taxon>
        <taxon>Pseudomonadati</taxon>
        <taxon>Pseudomonadota</taxon>
        <taxon>Alphaproteobacteria</taxon>
        <taxon>Hyphomicrobiales</taxon>
        <taxon>Phyllobacteriaceae</taxon>
        <taxon>Oryzicola</taxon>
    </lineage>
</organism>
<feature type="transmembrane region" description="Helical" evidence="1">
    <location>
        <begin position="75"/>
        <end position="94"/>
    </location>
</feature>
<dbReference type="Proteomes" id="UP000643405">
    <property type="component" value="Unassembled WGS sequence"/>
</dbReference>
<dbReference type="EMBL" id="JACVVX010000004">
    <property type="protein sequence ID" value="MBD0415909.1"/>
    <property type="molecule type" value="Genomic_DNA"/>
</dbReference>
<dbReference type="InterPro" id="IPR046089">
    <property type="entry name" value="DUF6107"/>
</dbReference>
<proteinExistence type="predicted"/>
<dbReference type="Pfam" id="PF19602">
    <property type="entry name" value="DUF6107"/>
    <property type="match status" value="1"/>
</dbReference>